<evidence type="ECO:0000256" key="2">
    <source>
        <dbReference type="ARBA" id="ARBA00007871"/>
    </source>
</evidence>
<dbReference type="PANTHER" id="PTHR33238">
    <property type="entry name" value="IRON (METAL) DEPENDENT REPRESSOR, DTXR FAMILY"/>
    <property type="match status" value="1"/>
</dbReference>
<evidence type="ECO:0000256" key="10">
    <source>
        <dbReference type="ARBA" id="ARBA00023163"/>
    </source>
</evidence>
<dbReference type="Pfam" id="PF02742">
    <property type="entry name" value="Fe_dep_repr_C"/>
    <property type="match status" value="1"/>
</dbReference>
<dbReference type="EMBL" id="CP017641">
    <property type="protein sequence ID" value="APZ96112.1"/>
    <property type="molecule type" value="Genomic_DNA"/>
</dbReference>
<evidence type="ECO:0000256" key="1">
    <source>
        <dbReference type="ARBA" id="ARBA00004496"/>
    </source>
</evidence>
<dbReference type="GO" id="GO:0046983">
    <property type="term" value="F:protein dimerization activity"/>
    <property type="evidence" value="ECO:0007669"/>
    <property type="project" value="InterPro"/>
</dbReference>
<organism evidence="15 16">
    <name type="scientific">Fuerstiella marisgermanici</name>
    <dbReference type="NCBI Taxonomy" id="1891926"/>
    <lineage>
        <taxon>Bacteria</taxon>
        <taxon>Pseudomonadati</taxon>
        <taxon>Planctomycetota</taxon>
        <taxon>Planctomycetia</taxon>
        <taxon>Planctomycetales</taxon>
        <taxon>Planctomycetaceae</taxon>
        <taxon>Fuerstiella</taxon>
    </lineage>
</organism>
<keyword evidence="6" id="KW-0678">Repressor</keyword>
<keyword evidence="16" id="KW-1185">Reference proteome</keyword>
<dbReference type="InterPro" id="IPR036421">
    <property type="entry name" value="Fe_dep_repressor_sf"/>
</dbReference>
<evidence type="ECO:0000256" key="7">
    <source>
        <dbReference type="ARBA" id="ARBA00023015"/>
    </source>
</evidence>
<comment type="subunit">
    <text evidence="3">Homodimer.</text>
</comment>
<dbReference type="SMART" id="SM00529">
    <property type="entry name" value="HTH_DTXR"/>
    <property type="match status" value="1"/>
</dbReference>
<dbReference type="PANTHER" id="PTHR33238:SF11">
    <property type="entry name" value="TRANSCRIPTIONAL REGULATOR MNTR"/>
    <property type="match status" value="1"/>
</dbReference>
<dbReference type="GO" id="GO:0046914">
    <property type="term" value="F:transition metal ion binding"/>
    <property type="evidence" value="ECO:0007669"/>
    <property type="project" value="InterPro"/>
</dbReference>
<keyword evidence="7" id="KW-0805">Transcription regulation</keyword>
<dbReference type="RefSeq" id="WP_077027180.1">
    <property type="nucleotide sequence ID" value="NZ_CP017641.1"/>
</dbReference>
<evidence type="ECO:0000256" key="5">
    <source>
        <dbReference type="ARBA" id="ARBA00022490"/>
    </source>
</evidence>
<dbReference type="Pfam" id="PF01325">
    <property type="entry name" value="Fe_dep_repress"/>
    <property type="match status" value="1"/>
</dbReference>
<evidence type="ECO:0000256" key="4">
    <source>
        <dbReference type="ARBA" id="ARBA00022386"/>
    </source>
</evidence>
<proteinExistence type="inferred from homology"/>
<dbReference type="InterPro" id="IPR022689">
    <property type="entry name" value="Iron_dep_repressor"/>
</dbReference>
<evidence type="ECO:0000256" key="8">
    <source>
        <dbReference type="ARBA" id="ARBA00023125"/>
    </source>
</evidence>
<dbReference type="GO" id="GO:0003677">
    <property type="term" value="F:DNA binding"/>
    <property type="evidence" value="ECO:0007669"/>
    <property type="project" value="UniProtKB-KW"/>
</dbReference>
<dbReference type="PROSITE" id="PS50944">
    <property type="entry name" value="HTH_DTXR"/>
    <property type="match status" value="1"/>
</dbReference>
<evidence type="ECO:0000256" key="6">
    <source>
        <dbReference type="ARBA" id="ARBA00022491"/>
    </source>
</evidence>
<dbReference type="InterPro" id="IPR022687">
    <property type="entry name" value="HTH_DTXR"/>
</dbReference>
<accession>A0A1P8WPX5</accession>
<dbReference type="AlphaFoldDB" id="A0A1P8WPX5"/>
<sequence>MANVHQRTRTDHASEMAEDYVEAIFDIIDHSGVCRASDLVQLFKVTHATVNNTVGRLVRDGYVTTEPYRPLELTGKGKTLARKCRERHEIVRTFLLALGVSEATATADSEGIEHHVSPETLKAMRSFLKAQPVPPGE</sequence>
<gene>
    <name evidence="15" type="primary">mntR</name>
    <name evidence="15" type="ORF">Fuma_05780</name>
</gene>
<dbReference type="NCBIfam" id="NF008273">
    <property type="entry name" value="PRK11050.1"/>
    <property type="match status" value="1"/>
</dbReference>
<evidence type="ECO:0000256" key="11">
    <source>
        <dbReference type="ARBA" id="ARBA00023211"/>
    </source>
</evidence>
<dbReference type="GO" id="GO:0003700">
    <property type="term" value="F:DNA-binding transcription factor activity"/>
    <property type="evidence" value="ECO:0007669"/>
    <property type="project" value="InterPro"/>
</dbReference>
<evidence type="ECO:0000259" key="14">
    <source>
        <dbReference type="PROSITE" id="PS50944"/>
    </source>
</evidence>
<name>A0A1P8WPX5_9PLAN</name>
<feature type="domain" description="HTH dtxR-type" evidence="14">
    <location>
        <begin position="13"/>
        <end position="74"/>
    </location>
</feature>
<dbReference type="STRING" id="1891926.Fuma_05780"/>
<keyword evidence="10" id="KW-0804">Transcription</keyword>
<dbReference type="InterPro" id="IPR036388">
    <property type="entry name" value="WH-like_DNA-bd_sf"/>
</dbReference>
<dbReference type="InterPro" id="IPR036390">
    <property type="entry name" value="WH_DNA-bd_sf"/>
</dbReference>
<protein>
    <recommendedName>
        <fullName evidence="4">Transcriptional regulator MntR</fullName>
    </recommendedName>
    <alternativeName>
        <fullName evidence="13">Manganese transport regulator</fullName>
    </alternativeName>
</protein>
<evidence type="ECO:0000256" key="13">
    <source>
        <dbReference type="ARBA" id="ARBA00032593"/>
    </source>
</evidence>
<dbReference type="Proteomes" id="UP000187735">
    <property type="component" value="Chromosome"/>
</dbReference>
<evidence type="ECO:0000256" key="12">
    <source>
        <dbReference type="ARBA" id="ARBA00025185"/>
    </source>
</evidence>
<evidence type="ECO:0000256" key="9">
    <source>
        <dbReference type="ARBA" id="ARBA00023159"/>
    </source>
</evidence>
<comment type="similarity">
    <text evidence="2">Belongs to the DtxR/MntR family.</text>
</comment>
<evidence type="ECO:0000256" key="3">
    <source>
        <dbReference type="ARBA" id="ARBA00011738"/>
    </source>
</evidence>
<dbReference type="SUPFAM" id="SSF47979">
    <property type="entry name" value="Iron-dependent repressor protein, dimerization domain"/>
    <property type="match status" value="1"/>
</dbReference>
<dbReference type="Gene3D" id="1.10.60.10">
    <property type="entry name" value="Iron dependent repressor, metal binding and dimerisation domain"/>
    <property type="match status" value="1"/>
</dbReference>
<keyword evidence="11" id="KW-0464">Manganese</keyword>
<dbReference type="KEGG" id="fmr:Fuma_05780"/>
<evidence type="ECO:0000313" key="15">
    <source>
        <dbReference type="EMBL" id="APZ96112.1"/>
    </source>
</evidence>
<keyword evidence="5" id="KW-0963">Cytoplasm</keyword>
<dbReference type="InterPro" id="IPR001367">
    <property type="entry name" value="Fe_dep_repressor"/>
</dbReference>
<dbReference type="Gene3D" id="1.10.10.10">
    <property type="entry name" value="Winged helix-like DNA-binding domain superfamily/Winged helix DNA-binding domain"/>
    <property type="match status" value="1"/>
</dbReference>
<comment type="function">
    <text evidence="12">In the presence of manganese, represses expression of mntH and mntS. Up-regulates expression of mntP.</text>
</comment>
<reference evidence="15 16" key="1">
    <citation type="journal article" date="2016" name="Front. Microbiol.">
        <title>Fuerstia marisgermanicae gen. nov., sp. nov., an Unusual Member of the Phylum Planctomycetes from the German Wadden Sea.</title>
        <authorList>
            <person name="Kohn T."/>
            <person name="Heuer A."/>
            <person name="Jogler M."/>
            <person name="Vollmers J."/>
            <person name="Boedeker C."/>
            <person name="Bunk B."/>
            <person name="Rast P."/>
            <person name="Borchert D."/>
            <person name="Glockner I."/>
            <person name="Freese H.M."/>
            <person name="Klenk H.P."/>
            <person name="Overmann J."/>
            <person name="Kaster A.K."/>
            <person name="Rohde M."/>
            <person name="Wiegand S."/>
            <person name="Jogler C."/>
        </authorList>
    </citation>
    <scope>NUCLEOTIDE SEQUENCE [LARGE SCALE GENOMIC DNA]</scope>
    <source>
        <strain evidence="15 16">NH11</strain>
    </source>
</reference>
<keyword evidence="8" id="KW-0238">DNA-binding</keyword>
<dbReference type="GO" id="GO:0005737">
    <property type="term" value="C:cytoplasm"/>
    <property type="evidence" value="ECO:0007669"/>
    <property type="project" value="UniProtKB-SubCell"/>
</dbReference>
<evidence type="ECO:0000313" key="16">
    <source>
        <dbReference type="Proteomes" id="UP000187735"/>
    </source>
</evidence>
<comment type="subcellular location">
    <subcellularLocation>
        <location evidence="1">Cytoplasm</location>
    </subcellularLocation>
</comment>
<dbReference type="SUPFAM" id="SSF46785">
    <property type="entry name" value="Winged helix' DNA-binding domain"/>
    <property type="match status" value="1"/>
</dbReference>
<dbReference type="OrthoDB" id="9791355at2"/>
<keyword evidence="9" id="KW-0010">Activator</keyword>
<dbReference type="InterPro" id="IPR050536">
    <property type="entry name" value="DtxR_MntR_Metal-Reg"/>
</dbReference>